<organism evidence="3 4">
    <name type="scientific">Caulochytrium protostelioides</name>
    <dbReference type="NCBI Taxonomy" id="1555241"/>
    <lineage>
        <taxon>Eukaryota</taxon>
        <taxon>Fungi</taxon>
        <taxon>Fungi incertae sedis</taxon>
        <taxon>Chytridiomycota</taxon>
        <taxon>Chytridiomycota incertae sedis</taxon>
        <taxon>Chytridiomycetes</taxon>
        <taxon>Caulochytriales</taxon>
        <taxon>Caulochytriaceae</taxon>
        <taxon>Caulochytrium</taxon>
    </lineage>
</organism>
<dbReference type="PANTHER" id="PTHR12358">
    <property type="entry name" value="SPHINGOSINE KINASE"/>
    <property type="match status" value="1"/>
</dbReference>
<evidence type="ECO:0000259" key="2">
    <source>
        <dbReference type="PROSITE" id="PS50146"/>
    </source>
</evidence>
<accession>A0A4P9WS41</accession>
<dbReference type="Gene3D" id="2.60.200.40">
    <property type="match status" value="1"/>
</dbReference>
<dbReference type="SUPFAM" id="SSF111331">
    <property type="entry name" value="NAD kinase/diacylglycerol kinase-like"/>
    <property type="match status" value="1"/>
</dbReference>
<proteinExistence type="predicted"/>
<dbReference type="EMBL" id="ML010491">
    <property type="protein sequence ID" value="RKO96019.1"/>
    <property type="molecule type" value="Genomic_DNA"/>
</dbReference>
<dbReference type="InterPro" id="IPR001206">
    <property type="entry name" value="Diacylglycerol_kinase_cat_dom"/>
</dbReference>
<dbReference type="Proteomes" id="UP000268535">
    <property type="component" value="Unassembled WGS sequence"/>
</dbReference>
<dbReference type="GO" id="GO:0016020">
    <property type="term" value="C:membrane"/>
    <property type="evidence" value="ECO:0007669"/>
    <property type="project" value="TreeGrafter"/>
</dbReference>
<dbReference type="GO" id="GO:0005737">
    <property type="term" value="C:cytoplasm"/>
    <property type="evidence" value="ECO:0007669"/>
    <property type="project" value="TreeGrafter"/>
</dbReference>
<feature type="region of interest" description="Disordered" evidence="1">
    <location>
        <begin position="399"/>
        <end position="420"/>
    </location>
</feature>
<dbReference type="SMART" id="SM00046">
    <property type="entry name" value="DAGKc"/>
    <property type="match status" value="1"/>
</dbReference>
<protein>
    <recommendedName>
        <fullName evidence="2">DAGKc domain-containing protein</fullName>
    </recommendedName>
</protein>
<dbReference type="InterPro" id="IPR050187">
    <property type="entry name" value="Lipid_Phosphate_FormReg"/>
</dbReference>
<sequence length="420" mass="45375">MMQTPLLGLPFGSLDDGMTTPHHAMLEFRYSLHPPGTLHATGAGGSVDGHSRGPSYASRHVTSHPLLSMKEEVVPTRRPVLVIINPFGGTGAAVALYESRIAPIFLLAGVPTEVFLTEYGGHAMQHVQQLDVTQYSAITSVSGDGVFHEIVNGLLQRPDWETASLTPICVIGAGSANAMSRNLMTPSPESAAVAIVQGQTRRMDAFSIVQNGKLFCYSHLQLMWAFMADLDIESDKYRWLGPARFDVAAVVRAFRLRHYVGNVRYLRADAPLAQDLTHQRPTAPCGKAPSTLREPGIAPPGWRAVAVTAAACDGDLVATVAEPPHPDAGRVCDAHERPGLADLQRVRARRVAHDRRHAVCDAAVHEFGVDLEGLSGERRRVPRLRDDGPHLVPPHRADAAALASHSPGQRLLSDRCGRPP</sequence>
<reference evidence="4" key="1">
    <citation type="journal article" date="2018" name="Nat. Microbiol.">
        <title>Leveraging single-cell genomics to expand the fungal tree of life.</title>
        <authorList>
            <person name="Ahrendt S.R."/>
            <person name="Quandt C.A."/>
            <person name="Ciobanu D."/>
            <person name="Clum A."/>
            <person name="Salamov A."/>
            <person name="Andreopoulos B."/>
            <person name="Cheng J.F."/>
            <person name="Woyke T."/>
            <person name="Pelin A."/>
            <person name="Henrissat B."/>
            <person name="Reynolds N.K."/>
            <person name="Benny G.L."/>
            <person name="Smith M.E."/>
            <person name="James T.Y."/>
            <person name="Grigoriev I.V."/>
        </authorList>
    </citation>
    <scope>NUCLEOTIDE SEQUENCE [LARGE SCALE GENOMIC DNA]</scope>
    <source>
        <strain evidence="4">ATCC 52028</strain>
    </source>
</reference>
<name>A0A4P9WS41_9FUNG</name>
<gene>
    <name evidence="3" type="ORF">CAUPRSCDRAFT_12279</name>
</gene>
<dbReference type="InterPro" id="IPR016064">
    <property type="entry name" value="NAD/diacylglycerol_kinase_sf"/>
</dbReference>
<feature type="region of interest" description="Disordered" evidence="1">
    <location>
        <begin position="39"/>
        <end position="59"/>
    </location>
</feature>
<evidence type="ECO:0000256" key="1">
    <source>
        <dbReference type="SAM" id="MobiDB-lite"/>
    </source>
</evidence>
<dbReference type="GO" id="GO:0001727">
    <property type="term" value="F:lipid kinase activity"/>
    <property type="evidence" value="ECO:0007669"/>
    <property type="project" value="TreeGrafter"/>
</dbReference>
<dbReference type="PANTHER" id="PTHR12358:SF31">
    <property type="entry name" value="ACYLGLYCEROL KINASE, MITOCHONDRIAL"/>
    <property type="match status" value="1"/>
</dbReference>
<dbReference type="GO" id="GO:0046512">
    <property type="term" value="P:sphingosine biosynthetic process"/>
    <property type="evidence" value="ECO:0007669"/>
    <property type="project" value="TreeGrafter"/>
</dbReference>
<feature type="domain" description="DAGKc" evidence="2">
    <location>
        <begin position="75"/>
        <end position="212"/>
    </location>
</feature>
<dbReference type="GO" id="GO:0016773">
    <property type="term" value="F:phosphotransferase activity, alcohol group as acceptor"/>
    <property type="evidence" value="ECO:0007669"/>
    <property type="project" value="UniProtKB-ARBA"/>
</dbReference>
<dbReference type="InterPro" id="IPR017438">
    <property type="entry name" value="ATP-NAD_kinase_N"/>
</dbReference>
<dbReference type="Gene3D" id="3.40.50.10330">
    <property type="entry name" value="Probable inorganic polyphosphate/atp-NAD kinase, domain 1"/>
    <property type="match status" value="1"/>
</dbReference>
<dbReference type="PROSITE" id="PS50146">
    <property type="entry name" value="DAGK"/>
    <property type="match status" value="1"/>
</dbReference>
<dbReference type="AlphaFoldDB" id="A0A4P9WS41"/>
<evidence type="ECO:0000313" key="4">
    <source>
        <dbReference type="Proteomes" id="UP000268535"/>
    </source>
</evidence>
<dbReference type="Pfam" id="PF00781">
    <property type="entry name" value="DAGK_cat"/>
    <property type="match status" value="1"/>
</dbReference>
<evidence type="ECO:0000313" key="3">
    <source>
        <dbReference type="EMBL" id="RKO96019.1"/>
    </source>
</evidence>